<dbReference type="SUPFAM" id="SSF53756">
    <property type="entry name" value="UDP-Glycosyltransferase/glycogen phosphorylase"/>
    <property type="match status" value="1"/>
</dbReference>
<evidence type="ECO:0000313" key="2">
    <source>
        <dbReference type="EMBL" id="PLW84794.1"/>
    </source>
</evidence>
<reference evidence="2 3" key="1">
    <citation type="submission" date="2018-01" db="EMBL/GenBank/DDBJ databases">
        <title>The draft genome sequence of Halioglobus japonicus S1-36.</title>
        <authorList>
            <person name="Du Z.-J."/>
            <person name="Shi M.-J."/>
        </authorList>
    </citation>
    <scope>NUCLEOTIDE SEQUENCE [LARGE SCALE GENOMIC DNA]</scope>
    <source>
        <strain evidence="2 3">S1-36</strain>
    </source>
</reference>
<dbReference type="AlphaFoldDB" id="A0AAP8SLR2"/>
<gene>
    <name evidence="2" type="ORF">C0029_17495</name>
</gene>
<dbReference type="Pfam" id="PF13579">
    <property type="entry name" value="Glyco_trans_4_4"/>
    <property type="match status" value="1"/>
</dbReference>
<protein>
    <submittedName>
        <fullName evidence="2">Glycosyltransferase</fullName>
    </submittedName>
</protein>
<dbReference type="EMBL" id="PKUR01000005">
    <property type="protein sequence ID" value="PLW84794.1"/>
    <property type="molecule type" value="Genomic_DNA"/>
</dbReference>
<dbReference type="GO" id="GO:0016757">
    <property type="term" value="F:glycosyltransferase activity"/>
    <property type="evidence" value="ECO:0007669"/>
    <property type="project" value="UniProtKB-ARBA"/>
</dbReference>
<organism evidence="2 3">
    <name type="scientific">Halioglobus japonicus</name>
    <dbReference type="NCBI Taxonomy" id="930805"/>
    <lineage>
        <taxon>Bacteria</taxon>
        <taxon>Pseudomonadati</taxon>
        <taxon>Pseudomonadota</taxon>
        <taxon>Gammaproteobacteria</taxon>
        <taxon>Cellvibrionales</taxon>
        <taxon>Halieaceae</taxon>
        <taxon>Halioglobus</taxon>
    </lineage>
</organism>
<sequence length="404" mass="45351">MAEMKPSVLYISYTGILDPLGESQVLQYVIGLSKKHKMVILTFEKPEALKDEQKLSELKRTCSDAGVEWHYRHYHRRPNLPATFYDLLVGIFAGTQLARRHEIYVVHCRSYLAGLMGLAVKRLTGTRHIFDMRGFWPDERVDGGVWTKASLRYRLFKRLERTLLLGTDYVVSLTRSGVTELTKFDYLKDRDFKVSVIPTCTNLQLFSPVEETRPGAGSGFVMGYVGSAGSWYMFDQVAKAVKRLFDQLPDSRFLVLNKGGHTEILRHLESEDVDISRVELKSVPYQEVSQHIACMTAGISFIKPAWSKRASSPTRLGEFLACGKPLLANAGVGDVESDLLSSGTGVVIKEFSDEELSAALASIVELASDPELGVRCRETAERQFSLQSGVEGYSSIYLRLEDER</sequence>
<proteinExistence type="predicted"/>
<dbReference type="Proteomes" id="UP000235162">
    <property type="component" value="Unassembled WGS sequence"/>
</dbReference>
<comment type="caution">
    <text evidence="2">The sequence shown here is derived from an EMBL/GenBank/DDBJ whole genome shotgun (WGS) entry which is preliminary data.</text>
</comment>
<evidence type="ECO:0000313" key="3">
    <source>
        <dbReference type="Proteomes" id="UP000235162"/>
    </source>
</evidence>
<name>A0AAP8SLR2_9GAMM</name>
<dbReference type="RefSeq" id="WP_102106451.1">
    <property type="nucleotide sequence ID" value="NZ_BMYL01000006.1"/>
</dbReference>
<evidence type="ECO:0000259" key="1">
    <source>
        <dbReference type="Pfam" id="PF13579"/>
    </source>
</evidence>
<dbReference type="InterPro" id="IPR028098">
    <property type="entry name" value="Glyco_trans_4-like_N"/>
</dbReference>
<feature type="domain" description="Glycosyltransferase subfamily 4-like N-terminal" evidence="1">
    <location>
        <begin position="36"/>
        <end position="183"/>
    </location>
</feature>
<keyword evidence="3" id="KW-1185">Reference proteome</keyword>
<accession>A0AAP8SLR2</accession>
<dbReference type="PANTHER" id="PTHR12526">
    <property type="entry name" value="GLYCOSYLTRANSFERASE"/>
    <property type="match status" value="1"/>
</dbReference>
<dbReference type="Gene3D" id="3.40.50.2000">
    <property type="entry name" value="Glycogen Phosphorylase B"/>
    <property type="match status" value="2"/>
</dbReference>